<feature type="domain" description="SUF system FeS cluster assembly SufBD N-terminal" evidence="3">
    <location>
        <begin position="34"/>
        <end position="176"/>
    </location>
</feature>
<feature type="domain" description="SUF system FeS cluster assembly SufBD core" evidence="2">
    <location>
        <begin position="186"/>
        <end position="414"/>
    </location>
</feature>
<evidence type="ECO:0000259" key="2">
    <source>
        <dbReference type="Pfam" id="PF01458"/>
    </source>
</evidence>
<evidence type="ECO:0000313" key="5">
    <source>
        <dbReference type="Proteomes" id="UP001164693"/>
    </source>
</evidence>
<evidence type="ECO:0000259" key="3">
    <source>
        <dbReference type="Pfam" id="PF19295"/>
    </source>
</evidence>
<dbReference type="InterPro" id="IPR011542">
    <property type="entry name" value="SUF_FeS_clus_asmbl_SufD"/>
</dbReference>
<dbReference type="RefSeq" id="WP_269444671.1">
    <property type="nucleotide sequence ID" value="NZ_CP097463.1"/>
</dbReference>
<dbReference type="SUPFAM" id="SSF101960">
    <property type="entry name" value="Stabilizer of iron transporter SufD"/>
    <property type="match status" value="1"/>
</dbReference>
<dbReference type="PANTHER" id="PTHR43575">
    <property type="entry name" value="PROTEIN ABCI7, CHLOROPLASTIC"/>
    <property type="match status" value="1"/>
</dbReference>
<dbReference type="EMBL" id="CP097463">
    <property type="protein sequence ID" value="WAX58121.1"/>
    <property type="molecule type" value="Genomic_DNA"/>
</dbReference>
<dbReference type="Pfam" id="PF01458">
    <property type="entry name" value="SUFBD_core"/>
    <property type="match status" value="1"/>
</dbReference>
<dbReference type="InterPro" id="IPR000825">
    <property type="entry name" value="SUF_FeS_clus_asmbl_SufBD_core"/>
</dbReference>
<organism evidence="4 5">
    <name type="scientific">Jatrophihabitans cynanchi</name>
    <dbReference type="NCBI Taxonomy" id="2944128"/>
    <lineage>
        <taxon>Bacteria</taxon>
        <taxon>Bacillati</taxon>
        <taxon>Actinomycetota</taxon>
        <taxon>Actinomycetes</taxon>
        <taxon>Jatrophihabitantales</taxon>
        <taxon>Jatrophihabitantaceae</taxon>
        <taxon>Jatrophihabitans</taxon>
    </lineage>
</organism>
<keyword evidence="5" id="KW-1185">Reference proteome</keyword>
<evidence type="ECO:0000256" key="1">
    <source>
        <dbReference type="ARBA" id="ARBA00043967"/>
    </source>
</evidence>
<sequence length="441" mass="47402">MSRGVSRRTAATATASAGVLARLAPVEVPGPEWLAPLRRAALSWVGEHGFPTRKHEDWRYTALEPILGSAYEPATTADTAWVDATTVAGRAPELGGPRLVLVNGHFRADLSDLGGLPRGAIVTDLADALQEHRALLEPVLAADGQWHAFAAINQALTPDGVFVRLSEGVRLPAPLHLVFVSDTQGAALLSCPRSVFLLGADSQARIVETHVGFDGDLHCTNAVTDVRLGRGAVLEHYKIQDEPLTAHHLALLDVRQEGKSSFSSHSTMLGAAIARQEVRVLLGGEGATASLDGLYLPTGEQVHDNTVFVDHATAGCASRQLYKGALAGHSRAIFNGHIMVRQGADETDAHQTNKNLLLSDRAEADTRPRLEIYADDVKCTHGAAVGQLDEQAVLYLRSRGIDRASARRLLVRAFIQEMLDRVALAPVREHVRALLDGRSKQ</sequence>
<gene>
    <name evidence="4" type="primary">sufD</name>
    <name evidence="4" type="ORF">M6B22_04955</name>
</gene>
<dbReference type="InterPro" id="IPR055346">
    <property type="entry name" value="Fe-S_cluster_assembly_SufBD"/>
</dbReference>
<dbReference type="Proteomes" id="UP001164693">
    <property type="component" value="Chromosome"/>
</dbReference>
<name>A0ABY7JZW2_9ACTN</name>
<dbReference type="PANTHER" id="PTHR43575:SF1">
    <property type="entry name" value="PROTEIN ABCI7, CHLOROPLASTIC"/>
    <property type="match status" value="1"/>
</dbReference>
<proteinExistence type="inferred from homology"/>
<reference evidence="4" key="1">
    <citation type="submission" date="2022-05" db="EMBL/GenBank/DDBJ databases">
        <title>Jatrophihabitans sp. SB3-54 whole genome sequence.</title>
        <authorList>
            <person name="Suh M.K."/>
            <person name="Eom M.K."/>
            <person name="Kim J.S."/>
            <person name="Kim H.S."/>
            <person name="Do H.E."/>
            <person name="Shin Y.K."/>
            <person name="Lee J.-S."/>
        </authorList>
    </citation>
    <scope>NUCLEOTIDE SEQUENCE</scope>
    <source>
        <strain evidence="4">SB3-54</strain>
    </source>
</reference>
<protein>
    <submittedName>
        <fullName evidence="4">Fe-S cluster assembly protein SufD</fullName>
    </submittedName>
</protein>
<evidence type="ECO:0000313" key="4">
    <source>
        <dbReference type="EMBL" id="WAX58121.1"/>
    </source>
</evidence>
<dbReference type="NCBIfam" id="TIGR01981">
    <property type="entry name" value="sufD"/>
    <property type="match status" value="1"/>
</dbReference>
<dbReference type="InterPro" id="IPR045595">
    <property type="entry name" value="SufBD_N"/>
</dbReference>
<dbReference type="InterPro" id="IPR037284">
    <property type="entry name" value="SUF_FeS_clus_asmbl_SufBD_sf"/>
</dbReference>
<comment type="similarity">
    <text evidence="1">Belongs to the iron-sulfur cluster assembly SufBD family.</text>
</comment>
<accession>A0ABY7JZW2</accession>
<dbReference type="Pfam" id="PF19295">
    <property type="entry name" value="SufBD_N"/>
    <property type="match status" value="1"/>
</dbReference>